<dbReference type="Proteomes" id="UP000253426">
    <property type="component" value="Unassembled WGS sequence"/>
</dbReference>
<dbReference type="Pfam" id="PF15603">
    <property type="entry name" value="Imm74"/>
    <property type="match status" value="1"/>
</dbReference>
<protein>
    <submittedName>
        <fullName evidence="1">Immunity protein 74 of polymorphic toxin system</fullName>
    </submittedName>
</protein>
<dbReference type="AlphaFoldDB" id="A0A366HNW8"/>
<dbReference type="InterPro" id="IPR028148">
    <property type="entry name" value="Imm74"/>
</dbReference>
<reference evidence="1 2" key="1">
    <citation type="submission" date="2018-06" db="EMBL/GenBank/DDBJ databases">
        <title>Genomic Encyclopedia of Type Strains, Phase IV (KMG-IV): sequencing the most valuable type-strain genomes for metagenomic binning, comparative biology and taxonomic classification.</title>
        <authorList>
            <person name="Goeker M."/>
        </authorList>
    </citation>
    <scope>NUCLEOTIDE SEQUENCE [LARGE SCALE GENOMIC DNA]</scope>
    <source>
        <strain evidence="1 2">DSM 25532</strain>
    </source>
</reference>
<evidence type="ECO:0000313" key="2">
    <source>
        <dbReference type="Proteomes" id="UP000253426"/>
    </source>
</evidence>
<proteinExistence type="predicted"/>
<keyword evidence="2" id="KW-1185">Reference proteome</keyword>
<dbReference type="EMBL" id="QNRR01000003">
    <property type="protein sequence ID" value="RBP45061.1"/>
    <property type="molecule type" value="Genomic_DNA"/>
</dbReference>
<organism evidence="1 2">
    <name type="scientific">Roseimicrobium gellanilyticum</name>
    <dbReference type="NCBI Taxonomy" id="748857"/>
    <lineage>
        <taxon>Bacteria</taxon>
        <taxon>Pseudomonadati</taxon>
        <taxon>Verrucomicrobiota</taxon>
        <taxon>Verrucomicrobiia</taxon>
        <taxon>Verrucomicrobiales</taxon>
        <taxon>Verrucomicrobiaceae</taxon>
        <taxon>Roseimicrobium</taxon>
    </lineage>
</organism>
<comment type="caution">
    <text evidence="1">The sequence shown here is derived from an EMBL/GenBank/DDBJ whole genome shotgun (WGS) entry which is preliminary data.</text>
</comment>
<sequence>MFSSPRPNLYKSTEGFSVEVLGRTGILYSEAGRTLRIDSEVLSGASGMVVYKDSINHWQAPHHIKPFSLADRERVIENVRAAFKFQGYDIVITWPRCPCSSPDLWN</sequence>
<gene>
    <name evidence="1" type="ORF">DES53_10356</name>
</gene>
<name>A0A366HNW8_9BACT</name>
<evidence type="ECO:0000313" key="1">
    <source>
        <dbReference type="EMBL" id="RBP45061.1"/>
    </source>
</evidence>
<accession>A0A366HNW8</accession>
<dbReference type="OrthoDB" id="1495580at2"/>
<dbReference type="RefSeq" id="WP_113958206.1">
    <property type="nucleotide sequence ID" value="NZ_QNRR01000003.1"/>
</dbReference>